<sequence length="122" mass="13970">MRKPETHQAETVDCPTAPNEQMDPIGYFLIRVSDGKLEAGLCSYDMVNIIRKVWRGAKPQDVYQQIVVDMPEIMQVHVGYLAKELTRAWICMKLGVKFVQDGRMDGTFPEVEWLVRKDGSPQ</sequence>
<name>A0A0G2APW2_9BACT</name>
<reference evidence="2 3" key="1">
    <citation type="journal article" date="2015" name="Nature">
        <title>rRNA introns, odd ribosomes, and small enigmatic genomes across a large radiation of phyla.</title>
        <authorList>
            <person name="Brown C.T."/>
            <person name="Hug L.A."/>
            <person name="Thomas B.C."/>
            <person name="Sharon I."/>
            <person name="Castelle C.J."/>
            <person name="Singh A."/>
            <person name="Wilkins M.J."/>
            <person name="Williams K.H."/>
            <person name="Banfield J.F."/>
        </authorList>
    </citation>
    <scope>NUCLEOTIDE SEQUENCE [LARGE SCALE GENOMIC DNA]</scope>
</reference>
<dbReference type="InterPro" id="IPR025595">
    <property type="entry name" value="PterinBD-DUF4346"/>
</dbReference>
<evidence type="ECO:0000313" key="3">
    <source>
        <dbReference type="Proteomes" id="UP000033865"/>
    </source>
</evidence>
<dbReference type="Pfam" id="PF14251">
    <property type="entry name" value="PterinBD-DUF4346"/>
    <property type="match status" value="1"/>
</dbReference>
<gene>
    <name evidence="2" type="ORF">UY82_C0059G0005</name>
</gene>
<dbReference type="AlphaFoldDB" id="A0A0G2APW2"/>
<evidence type="ECO:0000313" key="2">
    <source>
        <dbReference type="EMBL" id="KKW34784.1"/>
    </source>
</evidence>
<evidence type="ECO:0000259" key="1">
    <source>
        <dbReference type="Pfam" id="PF14251"/>
    </source>
</evidence>
<comment type="caution">
    <text evidence="2">The sequence shown here is derived from an EMBL/GenBank/DDBJ whole genome shotgun (WGS) entry which is preliminary data.</text>
</comment>
<organism evidence="2 3">
    <name type="scientific">Candidatus Uhrbacteria bacterium GW2011_GWC2_53_7</name>
    <dbReference type="NCBI Taxonomy" id="1618986"/>
    <lineage>
        <taxon>Bacteria</taxon>
        <taxon>Candidatus Uhriibacteriota</taxon>
    </lineage>
</organism>
<dbReference type="EMBL" id="LCRN01000059">
    <property type="protein sequence ID" value="KKW34784.1"/>
    <property type="molecule type" value="Genomic_DNA"/>
</dbReference>
<feature type="domain" description="DUF4346" evidence="1">
    <location>
        <begin position="23"/>
        <end position="101"/>
    </location>
</feature>
<protein>
    <recommendedName>
        <fullName evidence="1">DUF4346 domain-containing protein</fullName>
    </recommendedName>
</protein>
<proteinExistence type="predicted"/>
<dbReference type="Proteomes" id="UP000033865">
    <property type="component" value="Unassembled WGS sequence"/>
</dbReference>
<accession>A0A0G2APW2</accession>